<name>A0AA37GND3_9PEZI</name>
<proteinExistence type="predicted"/>
<comment type="caution">
    <text evidence="1">The sequence shown here is derived from an EMBL/GenBank/DDBJ whole genome shotgun (WGS) entry which is preliminary data.</text>
</comment>
<dbReference type="AlphaFoldDB" id="A0AA37GND3"/>
<evidence type="ECO:0000313" key="2">
    <source>
        <dbReference type="Proteomes" id="UP001055172"/>
    </source>
</evidence>
<sequence>MPARDPDPDSCSPKFEPCPDVASRLAEKACPRAKKPNAHSVAAISSQGLLDMLNYAILASALLDSPTGVHGTIPGMGSTSSMAGLVSAFPRLWASQQVVSGRGHPRRSRL</sequence>
<protein>
    <submittedName>
        <fullName evidence="1">Uncharacterized protein</fullName>
    </submittedName>
</protein>
<reference evidence="1 2" key="1">
    <citation type="submission" date="2021-07" db="EMBL/GenBank/DDBJ databases">
        <title>Genome data of Colletotrichum spaethianum.</title>
        <authorList>
            <person name="Utami Y.D."/>
            <person name="Hiruma K."/>
        </authorList>
    </citation>
    <scope>NUCLEOTIDE SEQUENCE [LARGE SCALE GENOMIC DNA]</scope>
    <source>
        <strain evidence="1 2">MAFF 242679</strain>
    </source>
</reference>
<dbReference type="Proteomes" id="UP001055172">
    <property type="component" value="Unassembled WGS sequence"/>
</dbReference>
<gene>
    <name evidence="1" type="ORF">ColLi_06658</name>
</gene>
<keyword evidence="2" id="KW-1185">Reference proteome</keyword>
<accession>A0AA37GND3</accession>
<evidence type="ECO:0000313" key="1">
    <source>
        <dbReference type="EMBL" id="GJC83820.1"/>
    </source>
</evidence>
<organism evidence="1 2">
    <name type="scientific">Colletotrichum liriopes</name>
    <dbReference type="NCBI Taxonomy" id="708192"/>
    <lineage>
        <taxon>Eukaryota</taxon>
        <taxon>Fungi</taxon>
        <taxon>Dikarya</taxon>
        <taxon>Ascomycota</taxon>
        <taxon>Pezizomycotina</taxon>
        <taxon>Sordariomycetes</taxon>
        <taxon>Hypocreomycetidae</taxon>
        <taxon>Glomerellales</taxon>
        <taxon>Glomerellaceae</taxon>
        <taxon>Colletotrichum</taxon>
        <taxon>Colletotrichum spaethianum species complex</taxon>
    </lineage>
</organism>
<dbReference type="EMBL" id="BPPX01000013">
    <property type="protein sequence ID" value="GJC83820.1"/>
    <property type="molecule type" value="Genomic_DNA"/>
</dbReference>